<organism evidence="2 3">
    <name type="scientific">Dipteronia dyeriana</name>
    <dbReference type="NCBI Taxonomy" id="168575"/>
    <lineage>
        <taxon>Eukaryota</taxon>
        <taxon>Viridiplantae</taxon>
        <taxon>Streptophyta</taxon>
        <taxon>Embryophyta</taxon>
        <taxon>Tracheophyta</taxon>
        <taxon>Spermatophyta</taxon>
        <taxon>Magnoliopsida</taxon>
        <taxon>eudicotyledons</taxon>
        <taxon>Gunneridae</taxon>
        <taxon>Pentapetalae</taxon>
        <taxon>rosids</taxon>
        <taxon>malvids</taxon>
        <taxon>Sapindales</taxon>
        <taxon>Sapindaceae</taxon>
        <taxon>Hippocastanoideae</taxon>
        <taxon>Acereae</taxon>
        <taxon>Dipteronia</taxon>
    </lineage>
</organism>
<sequence length="673" mass="77472">MSSGKRWKLVAMDDEQANVSSTLYAGLRKRGVEEDLGGDEKQSKWNDDGGLLSQVGVDKNGRLLEEAEHKGNDNEISTGKIVVDSVSRSGGLCMFWSGNLDVVLLSYSQGHIDLRVQAHQRKGISMRCWMRQKKMRIPRDWTSISNFRETVDDCGLDDLGFTGPMFTWCNRRNRDDMIQKRLDHFFSTKQWKMLITQFIVRHLNFWQSDHKPILMEIAQELNGWRRNQEGDGRCFYFEECWIDKQECQELVSRGWGETSNGGAVENVLEKIKSYTTHLDRWNKMSRRRLKEEIYSIKKELNSMSRYIVLGVWMKIQDLESLDSYIDREERYWRQHSRIEWLWSGDKNTKCFLMKASGRRARNMVRGLVDENEGLSCFINRGLWNGSITGFKSSRFGHVTSHMFFVGDSLLFTRASTFDCAAIKEILSIYMRVVGQLVNFDNTSMCVSPSVVRQERERLACILGVRIVEAMREDDVTKNLSLHTSLNEIEDSILWHFDQHGNYSVRSGYWVRKAMEELPNSSSNWQVMERLGSNFVSNFLDFMIACMGLLNGDLMCLLCIVLWRNWKHRNAVVHGGIACCVADIMVWSTTYLSEFRSSGLKGRHLHGNQNPKLVVWKPPPSDFYKINTDVAIDVAGQMIGIGIVIRDVTGFVMASSSQRIIATFTPQVAEAMVI</sequence>
<comment type="caution">
    <text evidence="2">The sequence shown here is derived from an EMBL/GenBank/DDBJ whole genome shotgun (WGS) entry which is preliminary data.</text>
</comment>
<evidence type="ECO:0000256" key="1">
    <source>
        <dbReference type="SAM" id="Phobius"/>
    </source>
</evidence>
<reference evidence="2" key="1">
    <citation type="journal article" date="2023" name="Plant J.">
        <title>Genome sequences and population genomics provide insights into the demographic history, inbreeding, and mutation load of two 'living fossil' tree species of Dipteronia.</title>
        <authorList>
            <person name="Feng Y."/>
            <person name="Comes H.P."/>
            <person name="Chen J."/>
            <person name="Zhu S."/>
            <person name="Lu R."/>
            <person name="Zhang X."/>
            <person name="Li P."/>
            <person name="Qiu J."/>
            <person name="Olsen K.M."/>
            <person name="Qiu Y."/>
        </authorList>
    </citation>
    <scope>NUCLEOTIDE SEQUENCE</scope>
    <source>
        <strain evidence="2">KIB01</strain>
    </source>
</reference>
<keyword evidence="1" id="KW-1133">Transmembrane helix</keyword>
<keyword evidence="1" id="KW-0812">Transmembrane</keyword>
<gene>
    <name evidence="2" type="ORF">Ddye_009510</name>
</gene>
<evidence type="ECO:0000313" key="2">
    <source>
        <dbReference type="EMBL" id="KAK2656458.1"/>
    </source>
</evidence>
<evidence type="ECO:0000313" key="3">
    <source>
        <dbReference type="Proteomes" id="UP001280121"/>
    </source>
</evidence>
<dbReference type="Gene3D" id="3.60.10.10">
    <property type="entry name" value="Endonuclease/exonuclease/phosphatase"/>
    <property type="match status" value="1"/>
</dbReference>
<keyword evidence="1" id="KW-0472">Membrane</keyword>
<keyword evidence="3" id="KW-1185">Reference proteome</keyword>
<dbReference type="InterPro" id="IPR036691">
    <property type="entry name" value="Endo/exonu/phosph_ase_sf"/>
</dbReference>
<dbReference type="SUPFAM" id="SSF56219">
    <property type="entry name" value="DNase I-like"/>
    <property type="match status" value="1"/>
</dbReference>
<dbReference type="PANTHER" id="PTHR33710:SF62">
    <property type="entry name" value="DUF4283 DOMAIN PROTEIN"/>
    <property type="match status" value="1"/>
</dbReference>
<proteinExistence type="predicted"/>
<dbReference type="Proteomes" id="UP001280121">
    <property type="component" value="Unassembled WGS sequence"/>
</dbReference>
<dbReference type="AlphaFoldDB" id="A0AAE0CMY3"/>
<accession>A0AAE0CMY3</accession>
<protein>
    <submittedName>
        <fullName evidence="2">Uncharacterized protein</fullName>
    </submittedName>
</protein>
<name>A0AAE0CMY3_9ROSI</name>
<dbReference type="EMBL" id="JANJYI010000003">
    <property type="protein sequence ID" value="KAK2656458.1"/>
    <property type="molecule type" value="Genomic_DNA"/>
</dbReference>
<dbReference type="PANTHER" id="PTHR33710">
    <property type="entry name" value="BNAC02G09200D PROTEIN"/>
    <property type="match status" value="1"/>
</dbReference>
<feature type="transmembrane region" description="Helical" evidence="1">
    <location>
        <begin position="541"/>
        <end position="562"/>
    </location>
</feature>